<sequence length="96" mass="10952">MEFGSLEQVNHPDRYNHGKIEVIDIIESTVVGYKDPFIGFNLGNVVKYVARAPFKGKLIQDLKKARWYLDRAIKQIEAKEEIKSMGDKADEAAKKV</sequence>
<keyword evidence="2" id="KW-1185">Reference proteome</keyword>
<evidence type="ECO:0000313" key="2">
    <source>
        <dbReference type="Proteomes" id="UP000051461"/>
    </source>
</evidence>
<gene>
    <name evidence="1" type="ORF">FC07_GL002564</name>
</gene>
<accession>A0A0R1H332</accession>
<evidence type="ECO:0000313" key="1">
    <source>
        <dbReference type="EMBL" id="KRK40815.1"/>
    </source>
</evidence>
<reference evidence="1 2" key="1">
    <citation type="journal article" date="2015" name="Genome Announc.">
        <title>Expanding the biotechnology potential of lactobacilli through comparative genomics of 213 strains and associated genera.</title>
        <authorList>
            <person name="Sun Z."/>
            <person name="Harris H.M."/>
            <person name="McCann A."/>
            <person name="Guo C."/>
            <person name="Argimon S."/>
            <person name="Zhang W."/>
            <person name="Yang X."/>
            <person name="Jeffery I.B."/>
            <person name="Cooney J.C."/>
            <person name="Kagawa T.F."/>
            <person name="Liu W."/>
            <person name="Song Y."/>
            <person name="Salvetti E."/>
            <person name="Wrobel A."/>
            <person name="Rasinkangas P."/>
            <person name="Parkhill J."/>
            <person name="Rea M.C."/>
            <person name="O'Sullivan O."/>
            <person name="Ritari J."/>
            <person name="Douillard F.P."/>
            <person name="Paul Ross R."/>
            <person name="Yang R."/>
            <person name="Briner A.E."/>
            <person name="Felis G.E."/>
            <person name="de Vos W.M."/>
            <person name="Barrangou R."/>
            <person name="Klaenhammer T.R."/>
            <person name="Caufield P.W."/>
            <person name="Cui Y."/>
            <person name="Zhang H."/>
            <person name="O'Toole P.W."/>
        </authorList>
    </citation>
    <scope>NUCLEOTIDE SEQUENCE [LARGE SCALE GENOMIC DNA]</scope>
    <source>
        <strain evidence="1 2">DSM 20003</strain>
    </source>
</reference>
<name>A0A0R1H332_9LACO</name>
<comment type="caution">
    <text evidence="1">The sequence shown here is derived from an EMBL/GenBank/DDBJ whole genome shotgun (WGS) entry which is preliminary data.</text>
</comment>
<dbReference type="Proteomes" id="UP000051461">
    <property type="component" value="Unassembled WGS sequence"/>
</dbReference>
<dbReference type="EMBL" id="AZDA01000003">
    <property type="protein sequence ID" value="KRK40815.1"/>
    <property type="molecule type" value="Genomic_DNA"/>
</dbReference>
<dbReference type="InterPro" id="IPR021739">
    <property type="entry name" value="SaV-like"/>
</dbReference>
<dbReference type="AlphaFoldDB" id="A0A0R1H332"/>
<dbReference type="Pfam" id="PF11753">
    <property type="entry name" value="DUF3310"/>
    <property type="match status" value="1"/>
</dbReference>
<proteinExistence type="predicted"/>
<dbReference type="PATRIC" id="fig|1423726.3.peg.2663"/>
<evidence type="ECO:0008006" key="3">
    <source>
        <dbReference type="Google" id="ProtNLM"/>
    </source>
</evidence>
<dbReference type="STRING" id="1423726.FC07_GL002564"/>
<protein>
    <recommendedName>
        <fullName evidence="3">DUF3310 domain-containing protein</fullName>
    </recommendedName>
</protein>
<organism evidence="1 2">
    <name type="scientific">Loigolactobacillus bifermentans DSM 20003</name>
    <dbReference type="NCBI Taxonomy" id="1423726"/>
    <lineage>
        <taxon>Bacteria</taxon>
        <taxon>Bacillati</taxon>
        <taxon>Bacillota</taxon>
        <taxon>Bacilli</taxon>
        <taxon>Lactobacillales</taxon>
        <taxon>Lactobacillaceae</taxon>
        <taxon>Loigolactobacillus</taxon>
    </lineage>
</organism>